<evidence type="ECO:0000256" key="5">
    <source>
        <dbReference type="ARBA" id="ARBA00037974"/>
    </source>
</evidence>
<dbReference type="STRING" id="180163.SAMN02745174_00765"/>
<reference evidence="7 8" key="1">
    <citation type="submission" date="2017-02" db="EMBL/GenBank/DDBJ databases">
        <authorList>
            <person name="Peterson S.W."/>
        </authorList>
    </citation>
    <scope>NUCLEOTIDE SEQUENCE [LARGE SCALE GENOMIC DNA]</scope>
    <source>
        <strain evidence="7 8">ATCC 700028</strain>
    </source>
</reference>
<evidence type="ECO:0000259" key="6">
    <source>
        <dbReference type="Pfam" id="PF00155"/>
    </source>
</evidence>
<dbReference type="Pfam" id="PF00155">
    <property type="entry name" value="Aminotran_1_2"/>
    <property type="match status" value="1"/>
</dbReference>
<dbReference type="InterPro" id="IPR015421">
    <property type="entry name" value="PyrdxlP-dep_Trfase_major"/>
</dbReference>
<dbReference type="PANTHER" id="PTHR43525">
    <property type="entry name" value="PROTEIN MALY"/>
    <property type="match status" value="1"/>
</dbReference>
<dbReference type="Gene3D" id="3.40.640.10">
    <property type="entry name" value="Type I PLP-dependent aspartate aminotransferase-like (Major domain)"/>
    <property type="match status" value="1"/>
</dbReference>
<dbReference type="InterPro" id="IPR015424">
    <property type="entry name" value="PyrdxlP-dep_Trfase"/>
</dbReference>
<dbReference type="RefSeq" id="WP_078693304.1">
    <property type="nucleotide sequence ID" value="NZ_FUWX01000006.1"/>
</dbReference>
<evidence type="ECO:0000256" key="3">
    <source>
        <dbReference type="ARBA" id="ARBA00022898"/>
    </source>
</evidence>
<protein>
    <recommendedName>
        <fullName evidence="2">cysteine-S-conjugate beta-lyase</fullName>
        <ecNumber evidence="2">4.4.1.13</ecNumber>
    </recommendedName>
</protein>
<evidence type="ECO:0000256" key="4">
    <source>
        <dbReference type="ARBA" id="ARBA00023239"/>
    </source>
</evidence>
<dbReference type="InterPro" id="IPR015422">
    <property type="entry name" value="PyrdxlP-dep_Trfase_small"/>
</dbReference>
<dbReference type="OrthoDB" id="9802872at2"/>
<comment type="cofactor">
    <cofactor evidence="1">
        <name>pyridoxal 5'-phosphate</name>
        <dbReference type="ChEBI" id="CHEBI:597326"/>
    </cofactor>
</comment>
<gene>
    <name evidence="7" type="ORF">SAMN02745174_00765</name>
</gene>
<dbReference type="GO" id="GO:0047804">
    <property type="term" value="F:cysteine-S-conjugate beta-lyase activity"/>
    <property type="evidence" value="ECO:0007669"/>
    <property type="project" value="UniProtKB-EC"/>
</dbReference>
<keyword evidence="8" id="KW-1185">Reference proteome</keyword>
<dbReference type="EC" id="4.4.1.13" evidence="2"/>
<proteinExistence type="inferred from homology"/>
<dbReference type="GO" id="GO:0030170">
    <property type="term" value="F:pyridoxal phosphate binding"/>
    <property type="evidence" value="ECO:0007669"/>
    <property type="project" value="InterPro"/>
</dbReference>
<keyword evidence="4 7" id="KW-0456">Lyase</keyword>
<dbReference type="InterPro" id="IPR004839">
    <property type="entry name" value="Aminotransferase_I/II_large"/>
</dbReference>
<keyword evidence="3" id="KW-0663">Pyridoxal phosphate</keyword>
<dbReference type="NCBIfam" id="TIGR04350">
    <property type="entry name" value="C_S_lyase_PatB"/>
    <property type="match status" value="1"/>
</dbReference>
<dbReference type="AlphaFoldDB" id="A0A1T4LA38"/>
<evidence type="ECO:0000313" key="8">
    <source>
        <dbReference type="Proteomes" id="UP000191153"/>
    </source>
</evidence>
<accession>A0A1T4LA38</accession>
<dbReference type="InterPro" id="IPR051798">
    <property type="entry name" value="Class-II_PLP-Dep_Aminotrans"/>
</dbReference>
<feature type="domain" description="Aminotransferase class I/classII large" evidence="6">
    <location>
        <begin position="75"/>
        <end position="381"/>
    </location>
</feature>
<evidence type="ECO:0000313" key="7">
    <source>
        <dbReference type="EMBL" id="SJZ51556.1"/>
    </source>
</evidence>
<dbReference type="PANTHER" id="PTHR43525:SF1">
    <property type="entry name" value="PROTEIN MALY"/>
    <property type="match status" value="1"/>
</dbReference>
<dbReference type="SUPFAM" id="SSF53383">
    <property type="entry name" value="PLP-dependent transferases"/>
    <property type="match status" value="1"/>
</dbReference>
<dbReference type="InterPro" id="IPR027619">
    <property type="entry name" value="C-S_lyase_PatB-like"/>
</dbReference>
<dbReference type="EMBL" id="FUWX01000006">
    <property type="protein sequence ID" value="SJZ51556.1"/>
    <property type="molecule type" value="Genomic_DNA"/>
</dbReference>
<name>A0A1T4LA38_9FUSO</name>
<sequence>MKNYFDEYVERRGTDSRKWSKVGMEEMAEYIDDESIPLWVADMDFKAPKIVIEKLKERALEGVFGYNIPDNSYYESIRYWNEKRKGFFVESNWVISTTGVVPALNFAIKAYTEKGDGVIIQSPVYPPFKNSIVNNGREVLDSRLIFDGETYHMNFEDLEEKAKNPKTKLMIMCSPHNPVGRVWTKEELEKVADICVKNKVILVADEIHSDLILFNNKFTTIGNISEEILNSSIICTSPSKTFNLAGLRVANIIIPNEKLREKFLNEIIEIGEKPIPNLFGAVGVEAAYSQEGEEWLEELIKYLEENFKIFKEFIEKNIPEIKICKLEGTYLPWIDFRGYNLVLRDLKNKLEKDAKLVVDNGEIFGNIGAGFVRINIACHRSILMETLKRLEKTFKRK</sequence>
<organism evidence="7 8">
    <name type="scientific">Cetobacterium ceti</name>
    <dbReference type="NCBI Taxonomy" id="180163"/>
    <lineage>
        <taxon>Bacteria</taxon>
        <taxon>Fusobacteriati</taxon>
        <taxon>Fusobacteriota</taxon>
        <taxon>Fusobacteriia</taxon>
        <taxon>Fusobacteriales</taxon>
        <taxon>Fusobacteriaceae</taxon>
        <taxon>Cetobacterium</taxon>
    </lineage>
</organism>
<evidence type="ECO:0000256" key="1">
    <source>
        <dbReference type="ARBA" id="ARBA00001933"/>
    </source>
</evidence>
<dbReference type="CDD" id="cd00609">
    <property type="entry name" value="AAT_like"/>
    <property type="match status" value="1"/>
</dbReference>
<dbReference type="Gene3D" id="3.90.1150.10">
    <property type="entry name" value="Aspartate Aminotransferase, domain 1"/>
    <property type="match status" value="1"/>
</dbReference>
<dbReference type="Proteomes" id="UP000191153">
    <property type="component" value="Unassembled WGS sequence"/>
</dbReference>
<comment type="similarity">
    <text evidence="5">Belongs to the class-II pyridoxal-phosphate-dependent aminotransferase family. MalY/PatB cystathionine beta-lyase subfamily.</text>
</comment>
<evidence type="ECO:0000256" key="2">
    <source>
        <dbReference type="ARBA" id="ARBA00012224"/>
    </source>
</evidence>